<dbReference type="Gene3D" id="2.170.300.10">
    <property type="entry name" value="Tie2 ligand-binding domain superfamily"/>
    <property type="match status" value="1"/>
</dbReference>
<feature type="disulfide bond" evidence="18">
    <location>
        <begin position="612"/>
        <end position="627"/>
    </location>
</feature>
<evidence type="ECO:0000256" key="8">
    <source>
        <dbReference type="ARBA" id="ARBA00022737"/>
    </source>
</evidence>
<feature type="disulfide bond" evidence="19">
    <location>
        <begin position="1607"/>
        <end position="1616"/>
    </location>
</feature>
<dbReference type="PROSITE" id="PS50835">
    <property type="entry name" value="IG_LIKE"/>
    <property type="match status" value="12"/>
</dbReference>
<keyword evidence="14" id="KW-0325">Glycoprotein</keyword>
<dbReference type="InterPro" id="IPR013098">
    <property type="entry name" value="Ig_I-set"/>
</dbReference>
<dbReference type="SUPFAM" id="SSF57424">
    <property type="entry name" value="LDL receptor-like module"/>
    <property type="match status" value="11"/>
</dbReference>
<evidence type="ECO:0000256" key="2">
    <source>
        <dbReference type="ARBA" id="ARBA00004302"/>
    </source>
</evidence>
<dbReference type="GO" id="GO:0048731">
    <property type="term" value="P:system development"/>
    <property type="evidence" value="ECO:0007669"/>
    <property type="project" value="UniProtKB-ARBA"/>
</dbReference>
<feature type="disulfide bond" evidence="17">
    <location>
        <begin position="1265"/>
        <end position="1274"/>
    </location>
</feature>
<feature type="disulfide bond" evidence="19">
    <location>
        <begin position="1240"/>
        <end position="1252"/>
    </location>
</feature>
<evidence type="ECO:0000256" key="9">
    <source>
        <dbReference type="ARBA" id="ARBA00022869"/>
    </source>
</evidence>
<feature type="disulfide bond" evidence="18">
    <location>
        <begin position="764"/>
        <end position="779"/>
    </location>
</feature>
<feature type="disulfide bond" evidence="18">
    <location>
        <begin position="348"/>
        <end position="366"/>
    </location>
</feature>
<feature type="compositionally biased region" description="Low complexity" evidence="20">
    <location>
        <begin position="159"/>
        <end position="179"/>
    </location>
</feature>
<evidence type="ECO:0000259" key="22">
    <source>
        <dbReference type="PROSITE" id="PS50024"/>
    </source>
</evidence>
<keyword evidence="13" id="KW-0675">Receptor</keyword>
<feature type="disulfide bond" evidence="17">
    <location>
        <begin position="1242"/>
        <end position="1252"/>
    </location>
</feature>
<evidence type="ECO:0000256" key="5">
    <source>
        <dbReference type="ARBA" id="ARBA00022530"/>
    </source>
</evidence>
<keyword evidence="12 17" id="KW-1015">Disulfide bond</keyword>
<dbReference type="InterPro" id="IPR007110">
    <property type="entry name" value="Ig-like_dom"/>
</dbReference>
<dbReference type="EnsemblMetazoa" id="XM_031922419">
    <property type="protein sequence ID" value="XP_031778279"/>
    <property type="gene ID" value="LOC100114823"/>
</dbReference>
<dbReference type="PROSITE" id="PS01248">
    <property type="entry name" value="EGF_LAM_1"/>
    <property type="match status" value="4"/>
</dbReference>
<feature type="disulfide bond" evidence="17">
    <location>
        <begin position="3164"/>
        <end position="3174"/>
    </location>
</feature>
<feature type="disulfide bond" evidence="19">
    <location>
        <begin position="1277"/>
        <end position="1291"/>
    </location>
</feature>
<feature type="disulfide bond" evidence="18">
    <location>
        <begin position="302"/>
        <end position="314"/>
    </location>
</feature>
<feature type="domain" description="Ig-like" evidence="26">
    <location>
        <begin position="2283"/>
        <end position="2362"/>
    </location>
</feature>
<evidence type="ECO:0000256" key="19">
    <source>
        <dbReference type="PROSITE-ProRule" id="PRU00460"/>
    </source>
</evidence>
<dbReference type="InterPro" id="IPR002049">
    <property type="entry name" value="LE_dom"/>
</dbReference>
<dbReference type="Pfam" id="PF00047">
    <property type="entry name" value="ig"/>
    <property type="match status" value="1"/>
</dbReference>
<keyword evidence="5" id="KW-0272">Extracellular matrix</keyword>
<comment type="subcellular location">
    <subcellularLocation>
        <location evidence="3">Endomembrane system</location>
    </subcellularLocation>
    <subcellularLocation>
        <location evidence="1">Membrane</location>
        <topology evidence="1">Single-pass membrane protein</topology>
    </subcellularLocation>
    <subcellularLocation>
        <location evidence="2">Secreted</location>
        <location evidence="2">Extracellular space</location>
        <location evidence="2">Extracellular matrix</location>
        <location evidence="2">Basement membrane</location>
    </subcellularLocation>
</comment>
<dbReference type="InterPro" id="IPR000034">
    <property type="entry name" value="Laminin_IV"/>
</dbReference>
<dbReference type="Gene3D" id="2.60.120.200">
    <property type="match status" value="1"/>
</dbReference>
<feature type="chain" id="PRO_5029764615" description="Basement membrane-specific heparan sulfate proteoglycan core protein" evidence="21">
    <location>
        <begin position="22"/>
        <end position="3224"/>
    </location>
</feature>
<sequence>MAEKRTSWMLLPLLACVVVGAALVAGLENDDLVFDHDSRVSAADSSAELEHRESLLHSFWSWFKLDADIFSSSPHRSAGKSQLADPNSVSASDARKKREVKGNNEITSDDAYKSMKFSKKADSSLQPQLSRKYRQGDDEDDVGSGEPESDRGSDGLANSVDLYSSHSSSISTTNPTTESNMVDKPVDLDEQNVFRVSVTIKEPYREEFERREGEKFQKFAENLTRSVEDILNKHLRRDHHVTFVKMENAPDPFESHVHLDIHTMSSETDVREILENHLNTYYSLGKFTVNPNTFTLRAVLECQAGEIACDVSRCILQTQKCDFKSDCEDGSDEAGCKYPACAPDDFICNNGQCIKDSQFCDNHPDCEDNSDEINCLTTCSSDEYRCLEGICISIDKRCNGYADCRNGDDEDSCDCRPDDFYCEDGNCVSYSSLCNGIQDCRDGSDERDCDIAPCPSTEFTCGDGSCIPKKLVCDGIDHCLGAEDELECAKNCTPIQFKCVSGNKCIERIYRCDGHPDCPDRSDEDCYDGFSNGSIKLETPLRTKCGPGGKPCENGVCISKDFFCDGNKDCLDNSDEQNCILESAPSQGSYAGCRRNQFECSIGNCINQLDVCNGRPDCPDGSDERSCPPQVHRGEDSNRRPNFNIKVYPSEQIIKERSEVVFQCRDEGPLRAQVKWLRDNGHPLPPNSRIVNGRLEIPNIQLEHSGSYVCETENYSHLPGSQVTALLTVEKTDQSWLKSTSSGICNEHEATCSNEECISKHYVCDGKSDCSDGSDELRCGHHGCEPNEFRCANKQCVSKVWRCDGDKDCSDGSDEEGCSSLPYNAPCNYGEFKCGNNQCIPKSYHCDHERDCLDGSDEIGCLPVYIVKPPPPMVVLDPGDTLSLTCTAIGVPIPEVNWRLNWGHISNKCSTTSINGTGTLNCPDVQLEDQGAYSCEGINIMGFVIAVPDTILVVKNNSICPLGRFNSEAKRPEECISCFCFGVATECTSANLYTYQIPLPIDRYKVIPVEIRPDIRIRTEANFSDVFVENDGINIHNPNNEVNKNNVIFFGLPEHFNGNQLKSYGGYLSYDVRYDGNGINNDAPTVIISGNQRLLFHNGPQILPNQESKQRVRLIYGEWYKNNRRGPTLASREDIMMVLQNIDNILIKAQYENETPLNISITNVMLDSADKSGADLAPFVEECRCPSGYTGLSCDKCASGYARRKSGRWLGQCYKEVTPPEVCPRGFYGDPSRGIPCERCPCPLPNQSDRTCYLDTDGRNAKCECPPGYEGKRCERCAEGYRGNPMLGDECIPYDQCDRSGSLSSELNPYTRRCECKEYVTGPTCNQCKANTFSLAFTNQFGCIRCFCMGTTSTCVSSNWYRSEIRVSFTNSIREFSLVGSNVQDSKIITSGINLKPKSREIVFNDFPDRGAGNVYYWLVPSLFLGNQISAYGGNLKYVVRYVPSPGGLTSRNSAADVELISSNDITLLYYSKEFPEPNTPKTFIVPLLEQYWQRSDGTKADREHLLMALADVKAIRIKATYTTHTYVAALSSVSLDIAEEYNTGKQRAIEVEKCSCPPGYQGLSCEDCAVGYTRAEEGLYLGICEPCKCNSHSHQCDPETGICENCADHTTGDNCEICESGYEGNATRGTPYDCRVKSGSIIPCHCNPLGSSSSNCSNGQCYCKKNVEGPECNRCRPSTFGLSKNNPDGCNECFCSGVTNQCHESSLYIQEIPLLLLDDNHGFTLTDSSRRIVISNGFELNVPVNEIGYHYSSDRNMRLFWSLPSAFTGNKIKSYGGYLKLTQHIEARPNSNCRPDQDIIIIGNGLTLYWTNLKKFNPGSSLKYAVPLKETEWRHISSSGLRVATRSDLLRVLANVDAILVRASYCDEMMATYISDVSLDTAVEMAGTPRADQVEACRCPAGYAGTSCETCAPGYYRNVNDQTVSILGSCNPCLCSGNEQSCELDWSGQLKCNCLPQYTGRSCQDPVDNTQPPTTSVPTWTAIEPDPTIPIVATIKEPKIQIVKIGDNVQYHCAGKSLNNKRIDVKWEKEGGYLIPGRHVDDSDGVLIIKEVRVSDSGNYICILTDGVHVVREKITLHVGAFPQSVIPIKYSDVTPIININPPYLKVTEGEPAEFQCEAIGSPNSLVEWIRPNGNMNSNATFSGGILRIPSVSRTDAAEYKCIVTRDNSSTEKSALLHVKAAKYDPNQPDIIALISPSKWSGYSGDTVRLICNTSQPVQKIIWSRTDRLLLPTTATQSNGVLTISNPSLSDAGWYICTATLHDGSEKSTTTSISISPRHDMPMVLIDPQRQKVPQGSTATIHCRADGDESNIRWVKNRESTLGSNVQTIGNILRITNIQVSNRGIYTCRISPNEQESYEASAIIEVEPREMPVLQLHPMESQTVLEGGTADFHCRAIAGIPSPEIKWSRQDNRPLSPDSQIYPGGMLRINNVTSSDAGSYVCVAENSVGVTSATTSLKVHSFPSIRISPQSGVLNLRSGEKLHLICSAIGYPQPVVSWSKDHNEEPVIDPYKSSKFGPSATIDINSVSREDEGTYVCRASNSAGIVDDYVQIRIEDDINSVESSEICRGDTACGYVPTEEKPSKHSGLLVDRLSNIPSGGKVSMRCQLFPYPEDKNIYLDWKREDGRLMPQESTVSDGILYINDLKKEDSGEYTCFGVDAYGKQVFSAKTQLHVVDFPKVELRPIKQTVRPGENPAIHCIATGEQPLNVEWEAVGRPLPTSVSQSHGVLQFQGIDFSDAGKYVCKAWNELGTAESVAEVSVEASSTPIVRVQASKNPVNIGDSIDLHCVASGIVNPRYVWSRPYEIQLPWNARENGNILSITEINTGNKGIYRCAIDSDEGIAENDIDLHVLEDEASTEEPLETEVKHVPLGKNVELSCRESLQQPGRYRWTKINGSLPIRHETIYNILRLIEVEEDAAGVYSCRGNNEEDTSETLTTVVVTGLVPYFSQAPLSFIELAPLMDAYLKFDIEISFRPESPNGILLYTGEKTKETGDFVQLALEDAYPVFSFDLGSGTTVIKADKNITLREWHTIIIQRSRKEGTMLVDETGSYSSTSRGKKDGLDVNAPLYVGGISENIQLPESAGLNIGFVGCINRLLIGGRSINLMNNMVMSQSITNCEICEHLDNPCANGVCQESTAKDGYECLCNIGYTGSRCENTKQSCQPGICGDGHCSETDDGYVCNCPVGKTGPNCQYSQMIRSPKLSHPKSYLAYPTPKSLRRTG</sequence>
<feature type="domain" description="SEA" evidence="22">
    <location>
        <begin position="190"/>
        <end position="301"/>
    </location>
</feature>
<feature type="domain" description="Ig-like" evidence="26">
    <location>
        <begin position="2862"/>
        <end position="2938"/>
    </location>
</feature>
<dbReference type="InterPro" id="IPR023415">
    <property type="entry name" value="LDLR_class-A_CS"/>
</dbReference>
<dbReference type="PROSITE" id="PS50026">
    <property type="entry name" value="EGF_3"/>
    <property type="match status" value="4"/>
</dbReference>
<dbReference type="InterPro" id="IPR051170">
    <property type="entry name" value="Neural/epithelial_adhesion"/>
</dbReference>
<feature type="disulfide bond" evidence="17">
    <location>
        <begin position="1297"/>
        <end position="1314"/>
    </location>
</feature>
<dbReference type="GeneID" id="100114823"/>
<feature type="domain" description="Ig-like" evidence="26">
    <location>
        <begin position="641"/>
        <end position="728"/>
    </location>
</feature>
<keyword evidence="4" id="KW-0964">Secreted</keyword>
<feature type="domain" description="Laminin IV type A" evidence="27">
    <location>
        <begin position="1719"/>
        <end position="1897"/>
    </location>
</feature>
<dbReference type="InterPro" id="IPR003598">
    <property type="entry name" value="Ig_sub2"/>
</dbReference>
<dbReference type="Gene3D" id="4.10.400.10">
    <property type="entry name" value="Low-density Lipoprotein Receptor"/>
    <property type="match status" value="11"/>
</dbReference>
<dbReference type="InParanoid" id="A0A7M7T6Q4"/>
<feature type="domain" description="Ig-like" evidence="26">
    <location>
        <begin position="2373"/>
        <end position="2459"/>
    </location>
</feature>
<feature type="disulfide bond" evidence="18">
    <location>
        <begin position="791"/>
        <end position="809"/>
    </location>
</feature>
<dbReference type="Pfam" id="PF24973">
    <property type="entry name" value="EGF_LMN_ATRN"/>
    <property type="match status" value="1"/>
</dbReference>
<dbReference type="CTD" id="45320"/>
<feature type="disulfide bond" evidence="18">
    <location>
        <begin position="545"/>
        <end position="557"/>
    </location>
</feature>
<feature type="domain" description="Ig-like" evidence="26">
    <location>
        <begin position="2583"/>
        <end position="2656"/>
    </location>
</feature>
<reference evidence="28" key="1">
    <citation type="submission" date="2021-01" db="UniProtKB">
        <authorList>
            <consortium name="EnsemblMetazoa"/>
        </authorList>
    </citation>
    <scope>IDENTIFICATION</scope>
</reference>
<protein>
    <recommendedName>
        <fullName evidence="30">Basement membrane-specific heparan sulfate proteoglycan core protein</fullName>
    </recommendedName>
</protein>
<dbReference type="InterPro" id="IPR001791">
    <property type="entry name" value="Laminin_G"/>
</dbReference>
<evidence type="ECO:0000256" key="7">
    <source>
        <dbReference type="ARBA" id="ARBA00022729"/>
    </source>
</evidence>
<dbReference type="Pfam" id="PF00057">
    <property type="entry name" value="Ldl_recept_a"/>
    <property type="match status" value="11"/>
</dbReference>
<dbReference type="CDD" id="cd00096">
    <property type="entry name" value="Ig"/>
    <property type="match status" value="1"/>
</dbReference>
<dbReference type="SMART" id="SM00192">
    <property type="entry name" value="LDLa"/>
    <property type="match status" value="11"/>
</dbReference>
<dbReference type="CDD" id="cd00055">
    <property type="entry name" value="EGF_Lam"/>
    <property type="match status" value="5"/>
</dbReference>
<dbReference type="PROSITE" id="PS50025">
    <property type="entry name" value="LAM_G_DOMAIN"/>
    <property type="match status" value="1"/>
</dbReference>
<dbReference type="Gene3D" id="2.10.25.10">
    <property type="entry name" value="Laminin"/>
    <property type="match status" value="5"/>
</dbReference>
<feature type="disulfide bond" evidence="18">
    <location>
        <begin position="398"/>
        <end position="413"/>
    </location>
</feature>
<keyword evidence="17" id="KW-0245">EGF-like domain</keyword>
<evidence type="ECO:0008006" key="30">
    <source>
        <dbReference type="Google" id="ProtNLM"/>
    </source>
</evidence>
<dbReference type="GO" id="GO:0030154">
    <property type="term" value="P:cell differentiation"/>
    <property type="evidence" value="ECO:0007669"/>
    <property type="project" value="UniProtKB-ARBA"/>
</dbReference>
<dbReference type="PANTHER" id="PTHR12231:SF253">
    <property type="entry name" value="DPR-INTERACTING PROTEIN ETA, ISOFORM B-RELATED"/>
    <property type="match status" value="1"/>
</dbReference>
<evidence type="ECO:0000256" key="20">
    <source>
        <dbReference type="SAM" id="MobiDB-lite"/>
    </source>
</evidence>
<evidence type="ECO:0000256" key="4">
    <source>
        <dbReference type="ARBA" id="ARBA00022525"/>
    </source>
</evidence>
<keyword evidence="8" id="KW-0677">Repeat</keyword>
<feature type="disulfide bond" evidence="18">
    <location>
        <begin position="379"/>
        <end position="391"/>
    </location>
</feature>
<keyword evidence="9" id="KW-0084">Basement membrane</keyword>
<feature type="disulfide bond" evidence="18">
    <location>
        <begin position="564"/>
        <end position="579"/>
    </location>
</feature>
<organism evidence="28 29">
    <name type="scientific">Nasonia vitripennis</name>
    <name type="common">Parasitic wasp</name>
    <dbReference type="NCBI Taxonomy" id="7425"/>
    <lineage>
        <taxon>Eukaryota</taxon>
        <taxon>Metazoa</taxon>
        <taxon>Ecdysozoa</taxon>
        <taxon>Arthropoda</taxon>
        <taxon>Hexapoda</taxon>
        <taxon>Insecta</taxon>
        <taxon>Pterygota</taxon>
        <taxon>Neoptera</taxon>
        <taxon>Endopterygota</taxon>
        <taxon>Hymenoptera</taxon>
        <taxon>Apocrita</taxon>
        <taxon>Proctotrupomorpha</taxon>
        <taxon>Chalcidoidea</taxon>
        <taxon>Pteromalidae</taxon>
        <taxon>Pteromalinae</taxon>
        <taxon>Nasonia</taxon>
    </lineage>
</organism>
<dbReference type="InterPro" id="IPR056863">
    <property type="entry name" value="LMN_ATRN_NET-like_EGF"/>
</dbReference>
<feature type="disulfide bond" evidence="18">
    <location>
        <begin position="552"/>
        <end position="570"/>
    </location>
</feature>
<dbReference type="Pfam" id="PF13927">
    <property type="entry name" value="Ig_3"/>
    <property type="match status" value="8"/>
</dbReference>
<evidence type="ECO:0000259" key="23">
    <source>
        <dbReference type="PROSITE" id="PS50025"/>
    </source>
</evidence>
<dbReference type="GO" id="GO:0005604">
    <property type="term" value="C:basement membrane"/>
    <property type="evidence" value="ECO:0007669"/>
    <property type="project" value="UniProtKB-SubCell"/>
</dbReference>
<dbReference type="PROSITE" id="PS50068">
    <property type="entry name" value="LDLRA_2"/>
    <property type="match status" value="11"/>
</dbReference>
<dbReference type="OrthoDB" id="10055367at2759"/>
<feature type="disulfide bond" evidence="18">
    <location>
        <begin position="473"/>
        <end position="488"/>
    </location>
</feature>
<evidence type="ECO:0000256" key="11">
    <source>
        <dbReference type="ARBA" id="ARBA00023136"/>
    </source>
</evidence>
<dbReference type="PROSITE" id="PS51115">
    <property type="entry name" value="LAMININ_IVA"/>
    <property type="match status" value="3"/>
</dbReference>
<dbReference type="SMART" id="SM00408">
    <property type="entry name" value="IGc2"/>
    <property type="match status" value="12"/>
</dbReference>
<dbReference type="FunFam" id="2.60.40.10:FF:000032">
    <property type="entry name" value="palladin isoform X1"/>
    <property type="match status" value="1"/>
</dbReference>
<dbReference type="RefSeq" id="XP_031778279.1">
    <property type="nucleotide sequence ID" value="XM_031922419.2"/>
</dbReference>
<evidence type="ECO:0000256" key="14">
    <source>
        <dbReference type="ARBA" id="ARBA00023180"/>
    </source>
</evidence>
<dbReference type="SMART" id="SM00282">
    <property type="entry name" value="LamG"/>
    <property type="match status" value="1"/>
</dbReference>
<feature type="disulfide bond" evidence="18">
    <location>
        <begin position="834"/>
        <end position="852"/>
    </location>
</feature>
<dbReference type="InterPro" id="IPR003599">
    <property type="entry name" value="Ig_sub"/>
</dbReference>
<dbReference type="GO" id="GO:0048513">
    <property type="term" value="P:animal organ development"/>
    <property type="evidence" value="ECO:0007669"/>
    <property type="project" value="UniProtKB-ARBA"/>
</dbReference>
<dbReference type="Pfam" id="PF00053">
    <property type="entry name" value="EGF_laminin"/>
    <property type="match status" value="6"/>
</dbReference>
<feature type="region of interest" description="Disordered" evidence="20">
    <location>
        <begin position="75"/>
        <end position="184"/>
    </location>
</feature>
<evidence type="ECO:0000256" key="17">
    <source>
        <dbReference type="PROSITE-ProRule" id="PRU00076"/>
    </source>
</evidence>
<feature type="disulfide bond" evidence="19">
    <location>
        <begin position="1664"/>
        <end position="1673"/>
    </location>
</feature>
<feature type="domain" description="Ig-like" evidence="26">
    <location>
        <begin position="1991"/>
        <end position="2079"/>
    </location>
</feature>
<dbReference type="InterPro" id="IPR013783">
    <property type="entry name" value="Ig-like_fold"/>
</dbReference>
<feature type="disulfide bond" evidence="18">
    <location>
        <begin position="415"/>
        <end position="427"/>
    </location>
</feature>
<dbReference type="CDD" id="cd00112">
    <property type="entry name" value="LDLa"/>
    <property type="match status" value="11"/>
</dbReference>
<evidence type="ECO:0000256" key="15">
    <source>
        <dbReference type="ARBA" id="ARBA00023292"/>
    </source>
</evidence>
<feature type="disulfide bond" evidence="17">
    <location>
        <begin position="3148"/>
        <end position="3157"/>
    </location>
</feature>
<dbReference type="SMART" id="SM00181">
    <property type="entry name" value="EGF"/>
    <property type="match status" value="8"/>
</dbReference>
<dbReference type="PRINTS" id="PR00261">
    <property type="entry name" value="LDLRECEPTOR"/>
</dbReference>
<feature type="disulfide bond" evidence="18">
    <location>
        <begin position="784"/>
        <end position="796"/>
    </location>
</feature>
<feature type="disulfide bond" evidence="18">
    <location>
        <begin position="803"/>
        <end position="818"/>
    </location>
</feature>
<dbReference type="FunFam" id="2.10.25.10:FF:000188">
    <property type="entry name" value="Laminin subunit gamma 2"/>
    <property type="match status" value="1"/>
</dbReference>
<dbReference type="PROSITE" id="PS50024">
    <property type="entry name" value="SEA"/>
    <property type="match status" value="1"/>
</dbReference>
<feature type="domain" description="Laminin EGF-like" evidence="25">
    <location>
        <begin position="1240"/>
        <end position="1293"/>
    </location>
</feature>
<feature type="domain" description="Ig-like" evidence="26">
    <location>
        <begin position="2768"/>
        <end position="2851"/>
    </location>
</feature>
<feature type="disulfide bond" evidence="18">
    <location>
        <begin position="309"/>
        <end position="327"/>
    </location>
</feature>
<evidence type="ECO:0000259" key="26">
    <source>
        <dbReference type="PROSITE" id="PS50835"/>
    </source>
</evidence>
<dbReference type="SMART" id="SM00180">
    <property type="entry name" value="EGF_Lam"/>
    <property type="match status" value="7"/>
</dbReference>
<feature type="disulfide bond" evidence="18">
    <location>
        <begin position="846"/>
        <end position="861"/>
    </location>
</feature>
<feature type="disulfide bond" evidence="18">
    <location>
        <begin position="745"/>
        <end position="757"/>
    </location>
</feature>
<evidence type="ECO:0000256" key="6">
    <source>
        <dbReference type="ARBA" id="ARBA00022692"/>
    </source>
</evidence>
<evidence type="ECO:0000259" key="25">
    <source>
        <dbReference type="PROSITE" id="PS50027"/>
    </source>
</evidence>
<dbReference type="SMART" id="SM00281">
    <property type="entry name" value="LamB"/>
    <property type="match status" value="3"/>
</dbReference>
<keyword evidence="16" id="KW-0393">Immunoglobulin domain</keyword>
<feature type="disulfide bond" evidence="18">
    <location>
        <begin position="461"/>
        <end position="479"/>
    </location>
</feature>
<dbReference type="InterPro" id="IPR000742">
    <property type="entry name" value="EGF"/>
</dbReference>
<feature type="disulfide bond" evidence="18">
    <location>
        <begin position="341"/>
        <end position="353"/>
    </location>
</feature>
<evidence type="ECO:0000259" key="24">
    <source>
        <dbReference type="PROSITE" id="PS50026"/>
    </source>
</evidence>
<feature type="domain" description="EGF-like" evidence="24">
    <location>
        <begin position="1241"/>
        <end position="1275"/>
    </location>
</feature>
<evidence type="ECO:0000256" key="1">
    <source>
        <dbReference type="ARBA" id="ARBA00004167"/>
    </source>
</evidence>
<feature type="disulfide bond" evidence="18">
    <location>
        <begin position="422"/>
        <end position="440"/>
    </location>
</feature>
<feature type="domain" description="Laminin EGF-like" evidence="25">
    <location>
        <begin position="1588"/>
        <end position="1637"/>
    </location>
</feature>
<name>A0A7M7T6Q4_NASVI</name>
<keyword evidence="10" id="KW-1133">Transmembrane helix</keyword>
<dbReference type="Pfam" id="PF00052">
    <property type="entry name" value="Laminin_B"/>
    <property type="match status" value="3"/>
</dbReference>
<evidence type="ECO:0000313" key="29">
    <source>
        <dbReference type="Proteomes" id="UP000002358"/>
    </source>
</evidence>
<dbReference type="InterPro" id="IPR000082">
    <property type="entry name" value="SEA_dom"/>
</dbReference>
<dbReference type="PROSITE" id="PS00022">
    <property type="entry name" value="EGF_1"/>
    <property type="match status" value="4"/>
</dbReference>
<dbReference type="FunFam" id="2.10.25.10:FF:000454">
    <property type="entry name" value="Laminin subunit alpha 1"/>
    <property type="match status" value="2"/>
</dbReference>
<feature type="domain" description="Laminin IV type A" evidence="27">
    <location>
        <begin position="1371"/>
        <end position="1554"/>
    </location>
</feature>
<feature type="domain" description="Laminin G" evidence="23">
    <location>
        <begin position="2946"/>
        <end position="3123"/>
    </location>
</feature>
<dbReference type="CDD" id="cd00110">
    <property type="entry name" value="LamG"/>
    <property type="match status" value="1"/>
</dbReference>
<dbReference type="PANTHER" id="PTHR12231">
    <property type="entry name" value="CTX-RELATED TYPE I TRANSMEMBRANE PROTEIN"/>
    <property type="match status" value="1"/>
</dbReference>
<feature type="disulfide bond" evidence="17">
    <location>
        <begin position="1316"/>
        <end position="1325"/>
    </location>
</feature>
<dbReference type="InterPro" id="IPR036179">
    <property type="entry name" value="Ig-like_dom_sf"/>
</dbReference>
<feature type="disulfide bond" evidence="18">
    <location>
        <begin position="600"/>
        <end position="618"/>
    </location>
</feature>
<accession>A0A7M7T6Q4</accession>
<evidence type="ECO:0000256" key="16">
    <source>
        <dbReference type="ARBA" id="ARBA00023319"/>
    </source>
</evidence>
<feature type="domain" description="EGF-like" evidence="24">
    <location>
        <begin position="1287"/>
        <end position="1326"/>
    </location>
</feature>
<proteinExistence type="predicted"/>
<dbReference type="Proteomes" id="UP000002358">
    <property type="component" value="Unassembled WGS sequence"/>
</dbReference>
<feature type="disulfide bond" evidence="19">
    <location>
        <begin position="1645"/>
        <end position="1657"/>
    </location>
</feature>
<evidence type="ECO:0000256" key="3">
    <source>
        <dbReference type="ARBA" id="ARBA00004308"/>
    </source>
</evidence>
<dbReference type="FunCoup" id="A0A7M7T6Q4">
    <property type="interactions" value="189"/>
</dbReference>
<dbReference type="InterPro" id="IPR013320">
    <property type="entry name" value="ConA-like_dom_sf"/>
</dbReference>
<dbReference type="GO" id="GO:0016020">
    <property type="term" value="C:membrane"/>
    <property type="evidence" value="ECO:0007669"/>
    <property type="project" value="UniProtKB-SubCell"/>
</dbReference>
<feature type="domain" description="Ig-like" evidence="26">
    <location>
        <begin position="863"/>
        <end position="935"/>
    </location>
</feature>
<feature type="disulfide bond" evidence="18">
    <location>
        <begin position="321"/>
        <end position="336"/>
    </location>
</feature>
<dbReference type="SUPFAM" id="SSF48726">
    <property type="entry name" value="Immunoglobulin"/>
    <property type="match status" value="12"/>
</dbReference>
<feature type="domain" description="Ig-like" evidence="26">
    <location>
        <begin position="2190"/>
        <end position="2275"/>
    </location>
</feature>
<feature type="disulfide bond" evidence="18">
    <location>
        <begin position="434"/>
        <end position="449"/>
    </location>
</feature>
<feature type="disulfide bond" evidence="18">
    <location>
        <begin position="386"/>
        <end position="404"/>
    </location>
</feature>
<dbReference type="PROSITE" id="PS50027">
    <property type="entry name" value="EGF_LAM_2"/>
    <property type="match status" value="4"/>
</dbReference>
<evidence type="ECO:0000256" key="12">
    <source>
        <dbReference type="ARBA" id="ARBA00023157"/>
    </source>
</evidence>
<dbReference type="Pfam" id="PF07679">
    <property type="entry name" value="I-set"/>
    <property type="match status" value="1"/>
</dbReference>
<dbReference type="FunFam" id="4.10.400.10:FF:000034">
    <property type="entry name" value="Low-density lipoprotein receptor-related protein 2"/>
    <property type="match status" value="1"/>
</dbReference>
<feature type="disulfide bond" evidence="18">
    <location>
        <begin position="827"/>
        <end position="839"/>
    </location>
</feature>
<keyword evidence="11" id="KW-0472">Membrane</keyword>
<dbReference type="SUPFAM" id="SSF57196">
    <property type="entry name" value="EGF/Laminin"/>
    <property type="match status" value="3"/>
</dbReference>
<feature type="disulfide bond" evidence="18">
    <location>
        <begin position="360"/>
        <end position="375"/>
    </location>
</feature>
<keyword evidence="15 19" id="KW-0424">Laminin EGF-like domain</keyword>
<evidence type="ECO:0000256" key="13">
    <source>
        <dbReference type="ARBA" id="ARBA00023170"/>
    </source>
</evidence>
<feature type="domain" description="EGF-like" evidence="24">
    <location>
        <begin position="3160"/>
        <end position="3195"/>
    </location>
</feature>
<feature type="disulfide bond" evidence="18">
    <location>
        <begin position="752"/>
        <end position="770"/>
    </location>
</feature>
<dbReference type="Pfam" id="PF02210">
    <property type="entry name" value="Laminin_G_2"/>
    <property type="match status" value="1"/>
</dbReference>
<dbReference type="InterPro" id="IPR002172">
    <property type="entry name" value="LDrepeatLR_classA_rpt"/>
</dbReference>
<feature type="disulfide bond" evidence="18">
    <location>
        <begin position="593"/>
        <end position="605"/>
    </location>
</feature>
<dbReference type="Gene3D" id="2.60.40.10">
    <property type="entry name" value="Immunoglobulins"/>
    <property type="match status" value="12"/>
</dbReference>
<dbReference type="PROSITE" id="PS01209">
    <property type="entry name" value="LDLRA_1"/>
    <property type="match status" value="7"/>
</dbReference>
<dbReference type="FunFam" id="4.10.400.10:FF:000045">
    <property type="entry name" value="Low-density lipoprotein receptor-related protein 2"/>
    <property type="match status" value="1"/>
</dbReference>
<evidence type="ECO:0000256" key="18">
    <source>
        <dbReference type="PROSITE-ProRule" id="PRU00124"/>
    </source>
</evidence>
<dbReference type="SMART" id="SM00409">
    <property type="entry name" value="IG"/>
    <property type="match status" value="12"/>
</dbReference>
<dbReference type="FunFam" id="2.10.25.10:FF:000090">
    <property type="entry name" value="laminin subunit alpha"/>
    <property type="match status" value="1"/>
</dbReference>
<feature type="compositionally biased region" description="Basic and acidic residues" evidence="20">
    <location>
        <begin position="93"/>
        <end position="102"/>
    </location>
</feature>
<dbReference type="InterPro" id="IPR013151">
    <property type="entry name" value="Immunoglobulin_dom"/>
</dbReference>
<evidence type="ECO:0000313" key="28">
    <source>
        <dbReference type="EnsemblMetazoa" id="XP_031778279"/>
    </source>
</evidence>
<feature type="signal peptide" evidence="21">
    <location>
        <begin position="1"/>
        <end position="21"/>
    </location>
</feature>
<feature type="domain" description="Laminin EGF-like" evidence="25">
    <location>
        <begin position="1645"/>
        <end position="1693"/>
    </location>
</feature>
<evidence type="ECO:0000259" key="27">
    <source>
        <dbReference type="PROSITE" id="PS51115"/>
    </source>
</evidence>
<keyword evidence="29" id="KW-1185">Reference proteome</keyword>
<feature type="domain" description="Ig-like" evidence="26">
    <location>
        <begin position="2679"/>
        <end position="2761"/>
    </location>
</feature>
<keyword evidence="6" id="KW-0812">Transmembrane</keyword>
<feature type="domain" description="Laminin IV type A" evidence="27">
    <location>
        <begin position="999"/>
        <end position="1182"/>
    </location>
</feature>
<dbReference type="GO" id="GO:0012505">
    <property type="term" value="C:endomembrane system"/>
    <property type="evidence" value="ECO:0007669"/>
    <property type="project" value="UniProtKB-SubCell"/>
</dbReference>
<feature type="disulfide bond" evidence="18">
    <location>
        <begin position="454"/>
        <end position="466"/>
    </location>
</feature>
<dbReference type="InterPro" id="IPR036055">
    <property type="entry name" value="LDL_receptor-like_sf"/>
</dbReference>
<keyword evidence="7 21" id="KW-0732">Signal</keyword>
<evidence type="ECO:0000256" key="21">
    <source>
        <dbReference type="SAM" id="SignalP"/>
    </source>
</evidence>
<feature type="domain" description="Ig-like" evidence="26">
    <location>
        <begin position="2097"/>
        <end position="2179"/>
    </location>
</feature>
<comment type="caution">
    <text evidence="17">Lacks conserved residue(s) required for the propagation of feature annotation.</text>
</comment>
<dbReference type="SUPFAM" id="SSF49899">
    <property type="entry name" value="Concanavalin A-like lectins/glucanases"/>
    <property type="match status" value="1"/>
</dbReference>
<evidence type="ECO:0000256" key="10">
    <source>
        <dbReference type="ARBA" id="ARBA00022989"/>
    </source>
</evidence>
<feature type="domain" description="Ig-like" evidence="26">
    <location>
        <begin position="2464"/>
        <end position="2554"/>
    </location>
</feature>
<dbReference type="KEGG" id="nvi:100114823"/>
<feature type="domain" description="EGF-like" evidence="24">
    <location>
        <begin position="3126"/>
        <end position="3158"/>
    </location>
</feature>
<feature type="domain" description="Laminin EGF-like" evidence="25">
    <location>
        <begin position="1296"/>
        <end position="1345"/>
    </location>
</feature>
<feature type="disulfide bond" evidence="17">
    <location>
        <begin position="3185"/>
        <end position="3194"/>
    </location>
</feature>
<dbReference type="PROSITE" id="PS01186">
    <property type="entry name" value="EGF_2"/>
    <property type="match status" value="1"/>
</dbReference>